<sequence length="240" mass="26415">MSSNNHRSQPRQSTSKTSTSSSAHSTGSGLVLKVGSPPITYSYATATSSGLNMASGSITPAGSPSIQSFSSELSEPTAPHPTTSTSKPLGQPDMEKSLTTPRRRILFYRRRDPHYGFTNFSTHSVTYNGKRYPTSEHLFQSFKFQGHQPDLAEHIRTCATPSAALSEARRYQANVRSDWRKVNVEKMDETLYQKAFGHGNAELVEDSDKDSFWGIGAGGRGSNQLGKALERLREKLRADR</sequence>
<proteinExistence type="predicted"/>
<dbReference type="Proteomes" id="UP000772434">
    <property type="component" value="Unassembled WGS sequence"/>
</dbReference>
<keyword evidence="4" id="KW-1185">Reference proteome</keyword>
<dbReference type="OrthoDB" id="206452at2759"/>
<evidence type="ECO:0000313" key="3">
    <source>
        <dbReference type="EMBL" id="KAF9061124.1"/>
    </source>
</evidence>
<evidence type="ECO:0000256" key="1">
    <source>
        <dbReference type="SAM" id="MobiDB-lite"/>
    </source>
</evidence>
<feature type="region of interest" description="Disordered" evidence="1">
    <location>
        <begin position="50"/>
        <end position="100"/>
    </location>
</feature>
<dbReference type="CDD" id="cd15457">
    <property type="entry name" value="NADAR"/>
    <property type="match status" value="1"/>
</dbReference>
<feature type="domain" description="NADAR" evidence="2">
    <location>
        <begin position="106"/>
        <end position="237"/>
    </location>
</feature>
<evidence type="ECO:0000313" key="4">
    <source>
        <dbReference type="Proteomes" id="UP000772434"/>
    </source>
</evidence>
<protein>
    <recommendedName>
        <fullName evidence="2">NADAR domain-containing protein</fullName>
    </recommendedName>
</protein>
<dbReference type="EMBL" id="JADNRY010000213">
    <property type="protein sequence ID" value="KAF9061124.1"/>
    <property type="molecule type" value="Genomic_DNA"/>
</dbReference>
<dbReference type="Gene3D" id="1.10.357.40">
    <property type="entry name" value="YbiA-like"/>
    <property type="match status" value="1"/>
</dbReference>
<dbReference type="InterPro" id="IPR037238">
    <property type="entry name" value="YbiA-like_sf"/>
</dbReference>
<reference evidence="3" key="1">
    <citation type="submission" date="2020-11" db="EMBL/GenBank/DDBJ databases">
        <authorList>
            <consortium name="DOE Joint Genome Institute"/>
            <person name="Ahrendt S."/>
            <person name="Riley R."/>
            <person name="Andreopoulos W."/>
            <person name="Labutti K."/>
            <person name="Pangilinan J."/>
            <person name="Ruiz-Duenas F.J."/>
            <person name="Barrasa J.M."/>
            <person name="Sanchez-Garcia M."/>
            <person name="Camarero S."/>
            <person name="Miyauchi S."/>
            <person name="Serrano A."/>
            <person name="Linde D."/>
            <person name="Babiker R."/>
            <person name="Drula E."/>
            <person name="Ayuso-Fernandez I."/>
            <person name="Pacheco R."/>
            <person name="Padilla G."/>
            <person name="Ferreira P."/>
            <person name="Barriuso J."/>
            <person name="Kellner H."/>
            <person name="Castanera R."/>
            <person name="Alfaro M."/>
            <person name="Ramirez L."/>
            <person name="Pisabarro A.G."/>
            <person name="Kuo A."/>
            <person name="Tritt A."/>
            <person name="Lipzen A."/>
            <person name="He G."/>
            <person name="Yan M."/>
            <person name="Ng V."/>
            <person name="Cullen D."/>
            <person name="Martin F."/>
            <person name="Rosso M.-N."/>
            <person name="Henrissat B."/>
            <person name="Hibbett D."/>
            <person name="Martinez A.T."/>
            <person name="Grigoriev I.V."/>
        </authorList>
    </citation>
    <scope>NUCLEOTIDE SEQUENCE</scope>
    <source>
        <strain evidence="3">AH 40177</strain>
    </source>
</reference>
<feature type="compositionally biased region" description="Low complexity" evidence="1">
    <location>
        <begin position="13"/>
        <end position="28"/>
    </location>
</feature>
<feature type="region of interest" description="Disordered" evidence="1">
    <location>
        <begin position="1"/>
        <end position="36"/>
    </location>
</feature>
<feature type="compositionally biased region" description="Polar residues" evidence="1">
    <location>
        <begin position="1"/>
        <end position="12"/>
    </location>
</feature>
<dbReference type="Pfam" id="PF08719">
    <property type="entry name" value="NADAR"/>
    <property type="match status" value="1"/>
</dbReference>
<comment type="caution">
    <text evidence="3">The sequence shown here is derived from an EMBL/GenBank/DDBJ whole genome shotgun (WGS) entry which is preliminary data.</text>
</comment>
<gene>
    <name evidence="3" type="ORF">BDP27DRAFT_1338609</name>
</gene>
<dbReference type="InterPro" id="IPR012816">
    <property type="entry name" value="NADAR"/>
</dbReference>
<organism evidence="3 4">
    <name type="scientific">Rhodocollybia butyracea</name>
    <dbReference type="NCBI Taxonomy" id="206335"/>
    <lineage>
        <taxon>Eukaryota</taxon>
        <taxon>Fungi</taxon>
        <taxon>Dikarya</taxon>
        <taxon>Basidiomycota</taxon>
        <taxon>Agaricomycotina</taxon>
        <taxon>Agaricomycetes</taxon>
        <taxon>Agaricomycetidae</taxon>
        <taxon>Agaricales</taxon>
        <taxon>Marasmiineae</taxon>
        <taxon>Omphalotaceae</taxon>
        <taxon>Rhodocollybia</taxon>
    </lineage>
</organism>
<evidence type="ECO:0000259" key="2">
    <source>
        <dbReference type="Pfam" id="PF08719"/>
    </source>
</evidence>
<feature type="compositionally biased region" description="Polar residues" evidence="1">
    <location>
        <begin position="50"/>
        <end position="88"/>
    </location>
</feature>
<accession>A0A9P5P8Y8</accession>
<dbReference type="AlphaFoldDB" id="A0A9P5P8Y8"/>
<dbReference type="SUPFAM" id="SSF143990">
    <property type="entry name" value="YbiA-like"/>
    <property type="match status" value="1"/>
</dbReference>
<name>A0A9P5P8Y8_9AGAR</name>
<dbReference type="NCBIfam" id="TIGR02464">
    <property type="entry name" value="ribofla_fusion"/>
    <property type="match status" value="1"/>
</dbReference>